<keyword evidence="2" id="KW-1185">Reference proteome</keyword>
<name>A0A3N4KFC4_9PEZI</name>
<dbReference type="Proteomes" id="UP000276215">
    <property type="component" value="Unassembled WGS sequence"/>
</dbReference>
<reference evidence="1 2" key="1">
    <citation type="journal article" date="2018" name="Nat. Ecol. Evol.">
        <title>Pezizomycetes genomes reveal the molecular basis of ectomycorrhizal truffle lifestyle.</title>
        <authorList>
            <person name="Murat C."/>
            <person name="Payen T."/>
            <person name="Noel B."/>
            <person name="Kuo A."/>
            <person name="Morin E."/>
            <person name="Chen J."/>
            <person name="Kohler A."/>
            <person name="Krizsan K."/>
            <person name="Balestrini R."/>
            <person name="Da Silva C."/>
            <person name="Montanini B."/>
            <person name="Hainaut M."/>
            <person name="Levati E."/>
            <person name="Barry K.W."/>
            <person name="Belfiori B."/>
            <person name="Cichocki N."/>
            <person name="Clum A."/>
            <person name="Dockter R.B."/>
            <person name="Fauchery L."/>
            <person name="Guy J."/>
            <person name="Iotti M."/>
            <person name="Le Tacon F."/>
            <person name="Lindquist E.A."/>
            <person name="Lipzen A."/>
            <person name="Malagnac F."/>
            <person name="Mello A."/>
            <person name="Molinier V."/>
            <person name="Miyauchi S."/>
            <person name="Poulain J."/>
            <person name="Riccioni C."/>
            <person name="Rubini A."/>
            <person name="Sitrit Y."/>
            <person name="Splivallo R."/>
            <person name="Traeger S."/>
            <person name="Wang M."/>
            <person name="Zifcakova L."/>
            <person name="Wipf D."/>
            <person name="Zambonelli A."/>
            <person name="Paolocci F."/>
            <person name="Nowrousian M."/>
            <person name="Ottonello S."/>
            <person name="Baldrian P."/>
            <person name="Spatafora J.W."/>
            <person name="Henrissat B."/>
            <person name="Nagy L.G."/>
            <person name="Aury J.M."/>
            <person name="Wincker P."/>
            <person name="Grigoriev I.V."/>
            <person name="Bonfante P."/>
            <person name="Martin F.M."/>
        </authorList>
    </citation>
    <scope>NUCLEOTIDE SEQUENCE [LARGE SCALE GENOMIC DNA]</scope>
    <source>
        <strain evidence="1 2">120613-1</strain>
    </source>
</reference>
<sequence length="101" mass="11463">MLPLPAIVACTMLSSGLSNSTNCGIHKPLYSWYRGSLLFDRLCILQQSSRYQVYMIPFKKVLPPFMDHELNCCANSRNVLNRLSKLLNPITESIWVGQTSQ</sequence>
<organism evidence="1 2">
    <name type="scientific">Choiromyces venosus 120613-1</name>
    <dbReference type="NCBI Taxonomy" id="1336337"/>
    <lineage>
        <taxon>Eukaryota</taxon>
        <taxon>Fungi</taxon>
        <taxon>Dikarya</taxon>
        <taxon>Ascomycota</taxon>
        <taxon>Pezizomycotina</taxon>
        <taxon>Pezizomycetes</taxon>
        <taxon>Pezizales</taxon>
        <taxon>Tuberaceae</taxon>
        <taxon>Choiromyces</taxon>
    </lineage>
</organism>
<evidence type="ECO:0000313" key="2">
    <source>
        <dbReference type="Proteomes" id="UP000276215"/>
    </source>
</evidence>
<gene>
    <name evidence="1" type="ORF">L873DRAFT_1927793</name>
</gene>
<evidence type="ECO:0000313" key="1">
    <source>
        <dbReference type="EMBL" id="RPB04585.1"/>
    </source>
</evidence>
<protein>
    <submittedName>
        <fullName evidence="1">Uncharacterized protein</fullName>
    </submittedName>
</protein>
<proteinExistence type="predicted"/>
<accession>A0A3N4KFC4</accession>
<dbReference type="AlphaFoldDB" id="A0A3N4KFC4"/>
<dbReference type="EMBL" id="ML120357">
    <property type="protein sequence ID" value="RPB04585.1"/>
    <property type="molecule type" value="Genomic_DNA"/>
</dbReference>